<dbReference type="RefSeq" id="WP_132118552.1">
    <property type="nucleotide sequence ID" value="NZ_SMJU01000008.1"/>
</dbReference>
<reference evidence="1 2" key="1">
    <citation type="submission" date="2019-02" db="EMBL/GenBank/DDBJ databases">
        <title>Arundinibacter roseus gen. nov., sp. nov., a new member of the family Cytophagaceae.</title>
        <authorList>
            <person name="Szuroczki S."/>
            <person name="Khayer B."/>
            <person name="Sproer C."/>
            <person name="Toumi M."/>
            <person name="Szabo A."/>
            <person name="Felfoldi T."/>
            <person name="Schumann P."/>
            <person name="Toth E."/>
        </authorList>
    </citation>
    <scope>NUCLEOTIDE SEQUENCE [LARGE SCALE GENOMIC DNA]</scope>
    <source>
        <strain evidence="1 2">DMA-k-7a</strain>
    </source>
</reference>
<comment type="caution">
    <text evidence="1">The sequence shown here is derived from an EMBL/GenBank/DDBJ whole genome shotgun (WGS) entry which is preliminary data.</text>
</comment>
<gene>
    <name evidence="1" type="ORF">EZE20_13680</name>
</gene>
<protein>
    <submittedName>
        <fullName evidence="1">Glyoxalase</fullName>
    </submittedName>
</protein>
<proteinExistence type="predicted"/>
<dbReference type="AlphaFoldDB" id="A0A4R4K8R9"/>
<accession>A0A4R4K8R9</accession>
<dbReference type="Proteomes" id="UP000295706">
    <property type="component" value="Unassembled WGS sequence"/>
</dbReference>
<dbReference type="OrthoDB" id="1271679at2"/>
<organism evidence="1 2">
    <name type="scientific">Arundinibacter roseus</name>
    <dbReference type="NCBI Taxonomy" id="2070510"/>
    <lineage>
        <taxon>Bacteria</taxon>
        <taxon>Pseudomonadati</taxon>
        <taxon>Bacteroidota</taxon>
        <taxon>Cytophagia</taxon>
        <taxon>Cytophagales</taxon>
        <taxon>Spirosomataceae</taxon>
        <taxon>Arundinibacter</taxon>
    </lineage>
</organism>
<dbReference type="EMBL" id="SMJU01000008">
    <property type="protein sequence ID" value="TDB63990.1"/>
    <property type="molecule type" value="Genomic_DNA"/>
</dbReference>
<keyword evidence="2" id="KW-1185">Reference proteome</keyword>
<evidence type="ECO:0000313" key="1">
    <source>
        <dbReference type="EMBL" id="TDB63990.1"/>
    </source>
</evidence>
<sequence length="123" mass="14655">MTTSDQKRLALRPVIATEPAQNPAEKFQNEVWRPILKYQHDRLEALFQQHISKYRIDLSSMPETDRKRYVGKMFQKDVPLRNQLLGVIFGLMTAEEWQLFVTMEKDLSRRLHDLLIQRIQSML</sequence>
<evidence type="ECO:0000313" key="2">
    <source>
        <dbReference type="Proteomes" id="UP000295706"/>
    </source>
</evidence>
<name>A0A4R4K8R9_9BACT</name>